<accession>A0A167LVD7</accession>
<dbReference type="AlphaFoldDB" id="A0A167LVD7"/>
<evidence type="ECO:0000256" key="1">
    <source>
        <dbReference type="SAM" id="MobiDB-lite"/>
    </source>
</evidence>
<feature type="compositionally biased region" description="Basic and acidic residues" evidence="1">
    <location>
        <begin position="28"/>
        <end position="38"/>
    </location>
</feature>
<dbReference type="Proteomes" id="UP000076738">
    <property type="component" value="Unassembled WGS sequence"/>
</dbReference>
<proteinExistence type="predicted"/>
<evidence type="ECO:0000313" key="3">
    <source>
        <dbReference type="Proteomes" id="UP000076738"/>
    </source>
</evidence>
<feature type="region of interest" description="Disordered" evidence="1">
    <location>
        <begin position="24"/>
        <end position="50"/>
    </location>
</feature>
<sequence>MGMTILRMGNTRCLTASTTPARLSAPLDRQHRGYERKGTTNRPAKPRPSCGLGHVMQRFHSRQGSRGVGARHRQTEFDGTELSRQGVVSAKRRQMHPCSEHDAGVLLSGHEDQSRRQESPALGGAQVLLLATELQVATEAQQRLCLANHCRLWVNKLSARMYASGPIGRKVHSSCCSCSDVQAFPISMYVQDAITAALGEGTVDLGRQALVPVYTHLDRYAGKCQAPAPRVLAFWPTLCLCTYKT</sequence>
<gene>
    <name evidence="2" type="ORF">CALVIDRAFT_147492</name>
</gene>
<organism evidence="2 3">
    <name type="scientific">Calocera viscosa (strain TUFC12733)</name>
    <dbReference type="NCBI Taxonomy" id="1330018"/>
    <lineage>
        <taxon>Eukaryota</taxon>
        <taxon>Fungi</taxon>
        <taxon>Dikarya</taxon>
        <taxon>Basidiomycota</taxon>
        <taxon>Agaricomycotina</taxon>
        <taxon>Dacrymycetes</taxon>
        <taxon>Dacrymycetales</taxon>
        <taxon>Dacrymycetaceae</taxon>
        <taxon>Calocera</taxon>
    </lineage>
</organism>
<evidence type="ECO:0000313" key="2">
    <source>
        <dbReference type="EMBL" id="KZO96066.1"/>
    </source>
</evidence>
<reference evidence="2 3" key="1">
    <citation type="journal article" date="2016" name="Mol. Biol. Evol.">
        <title>Comparative Genomics of Early-Diverging Mushroom-Forming Fungi Provides Insights into the Origins of Lignocellulose Decay Capabilities.</title>
        <authorList>
            <person name="Nagy L.G."/>
            <person name="Riley R."/>
            <person name="Tritt A."/>
            <person name="Adam C."/>
            <person name="Daum C."/>
            <person name="Floudas D."/>
            <person name="Sun H."/>
            <person name="Yadav J.S."/>
            <person name="Pangilinan J."/>
            <person name="Larsson K.H."/>
            <person name="Matsuura K."/>
            <person name="Barry K."/>
            <person name="Labutti K."/>
            <person name="Kuo R."/>
            <person name="Ohm R.A."/>
            <person name="Bhattacharya S.S."/>
            <person name="Shirouzu T."/>
            <person name="Yoshinaga Y."/>
            <person name="Martin F.M."/>
            <person name="Grigoriev I.V."/>
            <person name="Hibbett D.S."/>
        </authorList>
    </citation>
    <scope>NUCLEOTIDE SEQUENCE [LARGE SCALE GENOMIC DNA]</scope>
    <source>
        <strain evidence="2 3">TUFC12733</strain>
    </source>
</reference>
<keyword evidence="3" id="KW-1185">Reference proteome</keyword>
<dbReference type="EMBL" id="KV417286">
    <property type="protein sequence ID" value="KZO96066.1"/>
    <property type="molecule type" value="Genomic_DNA"/>
</dbReference>
<protein>
    <submittedName>
        <fullName evidence="2">Uncharacterized protein</fullName>
    </submittedName>
</protein>
<name>A0A167LVD7_CALVF</name>